<dbReference type="InterPro" id="IPR029044">
    <property type="entry name" value="Nucleotide-diphossugar_trans"/>
</dbReference>
<organism evidence="6 7">
    <name type="scientific">Terrabacter aeriphilus</name>
    <dbReference type="NCBI Taxonomy" id="515662"/>
    <lineage>
        <taxon>Bacteria</taxon>
        <taxon>Bacillati</taxon>
        <taxon>Actinomycetota</taxon>
        <taxon>Actinomycetes</taxon>
        <taxon>Micrococcales</taxon>
        <taxon>Intrasporangiaceae</taxon>
        <taxon>Terrabacter</taxon>
    </lineage>
</organism>
<dbReference type="PANTHER" id="PTHR40392:SF1">
    <property type="entry name" value="2-PHOSPHO-L-LACTATE GUANYLYLTRANSFERASE"/>
    <property type="match status" value="1"/>
</dbReference>
<evidence type="ECO:0000313" key="6">
    <source>
        <dbReference type="EMBL" id="GAA5024680.1"/>
    </source>
</evidence>
<feature type="domain" description="MobA-like NTP transferase" evidence="5">
    <location>
        <begin position="63"/>
        <end position="153"/>
    </location>
</feature>
<keyword evidence="4" id="KW-0342">GTP-binding</keyword>
<reference evidence="7" key="1">
    <citation type="journal article" date="2019" name="Int. J. Syst. Evol. Microbiol.">
        <title>The Global Catalogue of Microorganisms (GCM) 10K type strain sequencing project: providing services to taxonomists for standard genome sequencing and annotation.</title>
        <authorList>
            <consortium name="The Broad Institute Genomics Platform"/>
            <consortium name="The Broad Institute Genome Sequencing Center for Infectious Disease"/>
            <person name="Wu L."/>
            <person name="Ma J."/>
        </authorList>
    </citation>
    <scope>NUCLEOTIDE SEQUENCE [LARGE SCALE GENOMIC DNA]</scope>
    <source>
        <strain evidence="7">JCM 17687</strain>
    </source>
</reference>
<comment type="caution">
    <text evidence="6">The sequence shown here is derived from an EMBL/GenBank/DDBJ whole genome shotgun (WGS) entry which is preliminary data.</text>
</comment>
<dbReference type="Proteomes" id="UP001500427">
    <property type="component" value="Unassembled WGS sequence"/>
</dbReference>
<name>A0ABP9JAU7_9MICO</name>
<protein>
    <recommendedName>
        <fullName evidence="5">MobA-like NTP transferase domain-containing protein</fullName>
    </recommendedName>
</protein>
<evidence type="ECO:0000259" key="5">
    <source>
        <dbReference type="Pfam" id="PF12804"/>
    </source>
</evidence>
<dbReference type="PANTHER" id="PTHR40392">
    <property type="entry name" value="2-PHOSPHO-L-LACTATE GUANYLYLTRANSFERASE"/>
    <property type="match status" value="1"/>
</dbReference>
<evidence type="ECO:0000256" key="4">
    <source>
        <dbReference type="ARBA" id="ARBA00023134"/>
    </source>
</evidence>
<dbReference type="NCBIfam" id="TIGR03552">
    <property type="entry name" value="F420_cofC"/>
    <property type="match status" value="1"/>
</dbReference>
<keyword evidence="2" id="KW-0548">Nucleotidyltransferase</keyword>
<keyword evidence="7" id="KW-1185">Reference proteome</keyword>
<accession>A0ABP9JAU7</accession>
<keyword evidence="1" id="KW-0808">Transferase</keyword>
<sequence length="295" mass="30514">MTTTSRTHPAPPARPLDRPVGDWVVVVPVKDTRHGKSRLARAVGPDRADLSTAIASDTLDAVCAAVGPERLVLVTADAGLAPLWRARGARVVDDPGAGLNAAVRAGIATAGPGTRVAALLGDLPALDAASLRSALDTAGDLGESFVPDAQGVGTVLRCGRGFVPRFGADSAARHEADGAVRVAAPLPRLRTDVDDVHSLVLARALGLGPATSALLAHRASGWMRSMQATVHRFDPETHTGSVLRDDGVELPFTAPAFESSGLRLLRVGQRLTVEVVDDLVVGLRIVGVGPGEPIR</sequence>
<dbReference type="Pfam" id="PF12804">
    <property type="entry name" value="NTP_transf_3"/>
    <property type="match status" value="1"/>
</dbReference>
<evidence type="ECO:0000256" key="2">
    <source>
        <dbReference type="ARBA" id="ARBA00022695"/>
    </source>
</evidence>
<gene>
    <name evidence="6" type="ORF">GCM10023258_16920</name>
</gene>
<dbReference type="SUPFAM" id="SSF53448">
    <property type="entry name" value="Nucleotide-diphospho-sugar transferases"/>
    <property type="match status" value="1"/>
</dbReference>
<dbReference type="InterPro" id="IPR025877">
    <property type="entry name" value="MobA-like_NTP_Trfase"/>
</dbReference>
<proteinExistence type="predicted"/>
<keyword evidence="3" id="KW-0547">Nucleotide-binding</keyword>
<dbReference type="Gene3D" id="3.90.550.10">
    <property type="entry name" value="Spore Coat Polysaccharide Biosynthesis Protein SpsA, Chain A"/>
    <property type="match status" value="1"/>
</dbReference>
<evidence type="ECO:0000256" key="3">
    <source>
        <dbReference type="ARBA" id="ARBA00022741"/>
    </source>
</evidence>
<dbReference type="RefSeq" id="WP_345507028.1">
    <property type="nucleotide sequence ID" value="NZ_BAABIW010000011.1"/>
</dbReference>
<dbReference type="EMBL" id="BAABIW010000011">
    <property type="protein sequence ID" value="GAA5024680.1"/>
    <property type="molecule type" value="Genomic_DNA"/>
</dbReference>
<dbReference type="InterPro" id="IPR002835">
    <property type="entry name" value="CofC"/>
</dbReference>
<evidence type="ECO:0000313" key="7">
    <source>
        <dbReference type="Proteomes" id="UP001500427"/>
    </source>
</evidence>
<evidence type="ECO:0000256" key="1">
    <source>
        <dbReference type="ARBA" id="ARBA00022679"/>
    </source>
</evidence>